<proteinExistence type="predicted"/>
<reference evidence="2" key="1">
    <citation type="submission" date="2022-11" db="EMBL/GenBank/DDBJ databases">
        <authorList>
            <person name="Petersen C."/>
        </authorList>
    </citation>
    <scope>NUCLEOTIDE SEQUENCE</scope>
    <source>
        <strain evidence="2">IBT 29864</strain>
    </source>
</reference>
<protein>
    <recommendedName>
        <fullName evidence="4">Histone chaperone domain-containing protein</fullName>
    </recommendedName>
</protein>
<evidence type="ECO:0000256" key="1">
    <source>
        <dbReference type="SAM" id="MobiDB-lite"/>
    </source>
</evidence>
<comment type="caution">
    <text evidence="2">The sequence shown here is derived from an EMBL/GenBank/DDBJ whole genome shotgun (WGS) entry which is preliminary data.</text>
</comment>
<accession>A0A9W9ST95</accession>
<dbReference type="AlphaFoldDB" id="A0A9W9ST95"/>
<evidence type="ECO:0000313" key="2">
    <source>
        <dbReference type="EMBL" id="KAJ5382063.1"/>
    </source>
</evidence>
<sequence length="87" mass="10313">MYRYISEFDLDITDLIGESDKEEEPTAEERHDNKEDEDEDEDKDEDEDEDKDEAEGEDESEDKIYKRALGKRRKSVDSYGEEDKTEP</sequence>
<dbReference type="GeneID" id="81436599"/>
<gene>
    <name evidence="2" type="ORF">N7496_004491</name>
</gene>
<feature type="compositionally biased region" description="Acidic residues" evidence="1">
    <location>
        <begin position="35"/>
        <end position="61"/>
    </location>
</feature>
<dbReference type="Proteomes" id="UP001147782">
    <property type="component" value="Unassembled WGS sequence"/>
</dbReference>
<dbReference type="RefSeq" id="XP_056559634.1">
    <property type="nucleotide sequence ID" value="XM_056697422.1"/>
</dbReference>
<organism evidence="2 3">
    <name type="scientific">Penicillium cataractarum</name>
    <dbReference type="NCBI Taxonomy" id="2100454"/>
    <lineage>
        <taxon>Eukaryota</taxon>
        <taxon>Fungi</taxon>
        <taxon>Dikarya</taxon>
        <taxon>Ascomycota</taxon>
        <taxon>Pezizomycotina</taxon>
        <taxon>Eurotiomycetes</taxon>
        <taxon>Eurotiomycetidae</taxon>
        <taxon>Eurotiales</taxon>
        <taxon>Aspergillaceae</taxon>
        <taxon>Penicillium</taxon>
    </lineage>
</organism>
<evidence type="ECO:0000313" key="3">
    <source>
        <dbReference type="Proteomes" id="UP001147782"/>
    </source>
</evidence>
<evidence type="ECO:0008006" key="4">
    <source>
        <dbReference type="Google" id="ProtNLM"/>
    </source>
</evidence>
<feature type="region of interest" description="Disordered" evidence="1">
    <location>
        <begin position="1"/>
        <end position="87"/>
    </location>
</feature>
<dbReference type="EMBL" id="JAPZBS010000002">
    <property type="protein sequence ID" value="KAJ5382063.1"/>
    <property type="molecule type" value="Genomic_DNA"/>
</dbReference>
<keyword evidence="3" id="KW-1185">Reference proteome</keyword>
<name>A0A9W9ST95_9EURO</name>
<reference evidence="2" key="2">
    <citation type="journal article" date="2023" name="IMA Fungus">
        <title>Comparative genomic study of the Penicillium genus elucidates a diverse pangenome and 15 lateral gene transfer events.</title>
        <authorList>
            <person name="Petersen C."/>
            <person name="Sorensen T."/>
            <person name="Nielsen M.R."/>
            <person name="Sondergaard T.E."/>
            <person name="Sorensen J.L."/>
            <person name="Fitzpatrick D.A."/>
            <person name="Frisvad J.C."/>
            <person name="Nielsen K.L."/>
        </authorList>
    </citation>
    <scope>NUCLEOTIDE SEQUENCE</scope>
    <source>
        <strain evidence="2">IBT 29864</strain>
    </source>
</reference>